<evidence type="ECO:0000313" key="2">
    <source>
        <dbReference type="Proteomes" id="UP000240419"/>
    </source>
</evidence>
<organism evidence="1 2">
    <name type="scientific">Brevibacillus fortis</name>
    <dbReference type="NCBI Taxonomy" id="2126352"/>
    <lineage>
        <taxon>Bacteria</taxon>
        <taxon>Bacillati</taxon>
        <taxon>Bacillota</taxon>
        <taxon>Bacilli</taxon>
        <taxon>Bacillales</taxon>
        <taxon>Paenibacillaceae</taxon>
        <taxon>Brevibacillus</taxon>
    </lineage>
</organism>
<reference evidence="1 2" key="1">
    <citation type="submission" date="2018-03" db="EMBL/GenBank/DDBJ databases">
        <title>Brevisbacillus phylogenomics.</title>
        <authorList>
            <person name="Dunlap C."/>
        </authorList>
    </citation>
    <scope>NUCLEOTIDE SEQUENCE [LARGE SCALE GENOMIC DNA]</scope>
    <source>
        <strain evidence="1 2">NRRL NRS-1210</strain>
    </source>
</reference>
<gene>
    <name evidence="1" type="ORF">C7R93_27275</name>
</gene>
<dbReference type="RefSeq" id="WP_106841735.1">
    <property type="nucleotide sequence ID" value="NZ_JBCNIW010000008.1"/>
</dbReference>
<comment type="caution">
    <text evidence="1">The sequence shown here is derived from an EMBL/GenBank/DDBJ whole genome shotgun (WGS) entry which is preliminary data.</text>
</comment>
<sequence length="93" mass="10920">MKVTIDEKVMVASDAIFMKDKKYHFLEVDNTQTLSENKLKIERYKEFMKTDQFQSSLCTSLHSTVAVNKIRMKRFTEMCDGLPVQDYLIDDSK</sequence>
<accession>A0A2P7UJW6</accession>
<dbReference type="EMBL" id="PXZM01000050">
    <property type="protein sequence ID" value="PSJ87247.1"/>
    <property type="molecule type" value="Genomic_DNA"/>
</dbReference>
<dbReference type="AlphaFoldDB" id="A0A2P7UJW6"/>
<protein>
    <submittedName>
        <fullName evidence="1">Uncharacterized protein</fullName>
    </submittedName>
</protein>
<dbReference type="Proteomes" id="UP000240419">
    <property type="component" value="Unassembled WGS sequence"/>
</dbReference>
<proteinExistence type="predicted"/>
<keyword evidence="2" id="KW-1185">Reference proteome</keyword>
<evidence type="ECO:0000313" key="1">
    <source>
        <dbReference type="EMBL" id="PSJ87247.1"/>
    </source>
</evidence>
<name>A0A2P7UJW6_9BACL</name>
<dbReference type="OrthoDB" id="2601083at2"/>